<accession>A0ABS4J1F6</accession>
<evidence type="ECO:0000313" key="1">
    <source>
        <dbReference type="EMBL" id="MBP1993091.1"/>
    </source>
</evidence>
<keyword evidence="2" id="KW-1185">Reference proteome</keyword>
<comment type="caution">
    <text evidence="1">The sequence shown here is derived from an EMBL/GenBank/DDBJ whole genome shotgun (WGS) entry which is preliminary data.</text>
</comment>
<dbReference type="Proteomes" id="UP001519287">
    <property type="component" value="Unassembled WGS sequence"/>
</dbReference>
<organism evidence="1 2">
    <name type="scientific">Paenibacillus eucommiae</name>
    <dbReference type="NCBI Taxonomy" id="1355755"/>
    <lineage>
        <taxon>Bacteria</taxon>
        <taxon>Bacillati</taxon>
        <taxon>Bacillota</taxon>
        <taxon>Bacilli</taxon>
        <taxon>Bacillales</taxon>
        <taxon>Paenibacillaceae</taxon>
        <taxon>Paenibacillus</taxon>
    </lineage>
</organism>
<protein>
    <submittedName>
        <fullName evidence="1">Uncharacterized protein</fullName>
    </submittedName>
</protein>
<gene>
    <name evidence="1" type="ORF">J2Z66_004708</name>
</gene>
<dbReference type="EMBL" id="JAGGLB010000016">
    <property type="protein sequence ID" value="MBP1993091.1"/>
    <property type="molecule type" value="Genomic_DNA"/>
</dbReference>
<reference evidence="1 2" key="1">
    <citation type="submission" date="2021-03" db="EMBL/GenBank/DDBJ databases">
        <title>Genomic Encyclopedia of Type Strains, Phase IV (KMG-IV): sequencing the most valuable type-strain genomes for metagenomic binning, comparative biology and taxonomic classification.</title>
        <authorList>
            <person name="Goeker M."/>
        </authorList>
    </citation>
    <scope>NUCLEOTIDE SEQUENCE [LARGE SCALE GENOMIC DNA]</scope>
    <source>
        <strain evidence="1 2">DSM 26048</strain>
    </source>
</reference>
<name>A0ABS4J1F6_9BACL</name>
<proteinExistence type="predicted"/>
<sequence>MFQLDLDHWSFDKDLQIIHADVRLSISDMIIVEEPLCIDVGLPALLASAFQDHVPDRWAAAEEWSRMPFFVCGCGDPDCRAFSFVIKHLNDRQLEFTWVEERQGSAYKEMESFKLDADLYREKALSLGKEFLQFVAVLDYRPYMNETVRIVKELVQRLEHAKQL</sequence>
<dbReference type="RefSeq" id="WP_209974625.1">
    <property type="nucleotide sequence ID" value="NZ_JAGGLB010000016.1"/>
</dbReference>
<evidence type="ECO:0000313" key="2">
    <source>
        <dbReference type="Proteomes" id="UP001519287"/>
    </source>
</evidence>